<evidence type="ECO:0000259" key="1">
    <source>
        <dbReference type="Pfam" id="PF19694"/>
    </source>
</evidence>
<evidence type="ECO:0000313" key="2">
    <source>
        <dbReference type="EMBL" id="GAA2810589.1"/>
    </source>
</evidence>
<reference evidence="2 3" key="1">
    <citation type="journal article" date="2019" name="Int. J. Syst. Evol. Microbiol.">
        <title>The Global Catalogue of Microorganisms (GCM) 10K type strain sequencing project: providing services to taxonomists for standard genome sequencing and annotation.</title>
        <authorList>
            <consortium name="The Broad Institute Genomics Platform"/>
            <consortium name="The Broad Institute Genome Sequencing Center for Infectious Disease"/>
            <person name="Wu L."/>
            <person name="Ma J."/>
        </authorList>
    </citation>
    <scope>NUCLEOTIDE SEQUENCE [LARGE SCALE GENOMIC DNA]</scope>
    <source>
        <strain evidence="2 3">JCM 9383</strain>
    </source>
</reference>
<evidence type="ECO:0000313" key="3">
    <source>
        <dbReference type="Proteomes" id="UP001500979"/>
    </source>
</evidence>
<name>A0ABN3VKS8_9PSEU</name>
<accession>A0ABN3VKS8</accession>
<dbReference type="InterPro" id="IPR045676">
    <property type="entry name" value="DUF6194"/>
</dbReference>
<dbReference type="EMBL" id="BAAAUX010000022">
    <property type="protein sequence ID" value="GAA2810589.1"/>
    <property type="molecule type" value="Genomic_DNA"/>
</dbReference>
<proteinExistence type="predicted"/>
<feature type="domain" description="DUF6194" evidence="1">
    <location>
        <begin position="12"/>
        <end position="159"/>
    </location>
</feature>
<sequence>MFSRMEGARGVNADEMNHHIRETFDGINVLESSGDLFFLYDPDRDLPPERQFPFATIVTGDNYDTVSDLDPPGAYRLNIGLTKATYTSLFGAPPAVRDEKGVLETGFDHAVRDRLMPHPMYASQHWVCVVNPGEATLDAVRGLLAEAHGFAARRHANRRARTARS</sequence>
<comment type="caution">
    <text evidence="2">The sequence shown here is derived from an EMBL/GenBank/DDBJ whole genome shotgun (WGS) entry which is preliminary data.</text>
</comment>
<gene>
    <name evidence="2" type="ORF">GCM10010470_52330</name>
</gene>
<dbReference type="Proteomes" id="UP001500979">
    <property type="component" value="Unassembled WGS sequence"/>
</dbReference>
<protein>
    <submittedName>
        <fullName evidence="2">DUF6194 family protein</fullName>
    </submittedName>
</protein>
<organism evidence="2 3">
    <name type="scientific">Saccharopolyspora taberi</name>
    <dbReference type="NCBI Taxonomy" id="60895"/>
    <lineage>
        <taxon>Bacteria</taxon>
        <taxon>Bacillati</taxon>
        <taxon>Actinomycetota</taxon>
        <taxon>Actinomycetes</taxon>
        <taxon>Pseudonocardiales</taxon>
        <taxon>Pseudonocardiaceae</taxon>
        <taxon>Saccharopolyspora</taxon>
    </lineage>
</organism>
<keyword evidence="3" id="KW-1185">Reference proteome</keyword>
<dbReference type="Pfam" id="PF19694">
    <property type="entry name" value="DUF6194"/>
    <property type="match status" value="1"/>
</dbReference>